<name>A0A1G9KV15_9BACT</name>
<evidence type="ECO:0000256" key="1">
    <source>
        <dbReference type="SAM" id="SignalP"/>
    </source>
</evidence>
<dbReference type="EMBL" id="FNGS01000002">
    <property type="protein sequence ID" value="SDL53337.1"/>
    <property type="molecule type" value="Genomic_DNA"/>
</dbReference>
<dbReference type="PROSITE" id="PS51257">
    <property type="entry name" value="PROKAR_LIPOPROTEIN"/>
    <property type="match status" value="1"/>
</dbReference>
<keyword evidence="1" id="KW-0732">Signal</keyword>
<accession>A0A1G9KV15</accession>
<dbReference type="Proteomes" id="UP000198901">
    <property type="component" value="Unassembled WGS sequence"/>
</dbReference>
<dbReference type="OrthoDB" id="1493972at2"/>
<keyword evidence="3" id="KW-1185">Reference proteome</keyword>
<organism evidence="2 3">
    <name type="scientific">Siphonobacter aquaeclarae</name>
    <dbReference type="NCBI Taxonomy" id="563176"/>
    <lineage>
        <taxon>Bacteria</taxon>
        <taxon>Pseudomonadati</taxon>
        <taxon>Bacteroidota</taxon>
        <taxon>Cytophagia</taxon>
        <taxon>Cytophagales</taxon>
        <taxon>Cytophagaceae</taxon>
        <taxon>Siphonobacter</taxon>
    </lineage>
</organism>
<gene>
    <name evidence="2" type="ORF">SAMN04488090_1141</name>
</gene>
<dbReference type="RefSeq" id="WP_093198900.1">
    <property type="nucleotide sequence ID" value="NZ_FNGS01000002.1"/>
</dbReference>
<proteinExistence type="predicted"/>
<feature type="chain" id="PRO_5011575085" evidence="1">
    <location>
        <begin position="22"/>
        <end position="144"/>
    </location>
</feature>
<protein>
    <submittedName>
        <fullName evidence="2">Lipocalin-like domain-containing protein</fullName>
    </submittedName>
</protein>
<dbReference type="STRING" id="563176.SAMN04488090_1141"/>
<reference evidence="2 3" key="1">
    <citation type="submission" date="2016-10" db="EMBL/GenBank/DDBJ databases">
        <authorList>
            <person name="de Groot N.N."/>
        </authorList>
    </citation>
    <scope>NUCLEOTIDE SEQUENCE [LARGE SCALE GENOMIC DNA]</scope>
    <source>
        <strain evidence="2 3">DSM 21668</strain>
    </source>
</reference>
<evidence type="ECO:0000313" key="3">
    <source>
        <dbReference type="Proteomes" id="UP000198901"/>
    </source>
</evidence>
<evidence type="ECO:0000313" key="2">
    <source>
        <dbReference type="EMBL" id="SDL53337.1"/>
    </source>
</evidence>
<feature type="signal peptide" evidence="1">
    <location>
        <begin position="1"/>
        <end position="21"/>
    </location>
</feature>
<sequence>MNKTALLFLSGLFLTACQSHSGLQGTWQLVSAKTNENGKETLDTHEGKKMLKMLNDTHFSFLDHDLKGGKDSTSAAFTAGGGSYTLEGDQYTEHLDYCSYRPWEGKSFTFTVRIQNDTLIQTGKEQIKELGIDRIITETYVRVK</sequence>
<dbReference type="AlphaFoldDB" id="A0A1G9KV15"/>
<dbReference type="Gene3D" id="2.40.128.490">
    <property type="entry name" value="Uncharacterised protein PF14869, DUF4488"/>
    <property type="match status" value="1"/>
</dbReference>